<dbReference type="EMBL" id="CAMAPE010000048">
    <property type="protein sequence ID" value="CAH9105345.1"/>
    <property type="molecule type" value="Genomic_DNA"/>
</dbReference>
<name>A0A9P1EHC2_CUSEU</name>
<protein>
    <recommendedName>
        <fullName evidence="2">DUF3615 domain-containing protein</fullName>
    </recommendedName>
</protein>
<dbReference type="AlphaFoldDB" id="A0A9P1EHC2"/>
<dbReference type="PANTHER" id="PTHR34710">
    <property type="entry name" value="OS03G0834100 PROTEIN"/>
    <property type="match status" value="1"/>
</dbReference>
<sequence>MDRKRMGKAKLKGGGVSGHPEDVRSKALRKRTGTQNLKESVIKPGIHRGRGKGSTSGRKGPLHQLVYVSNGRASFMTHQCALAALSSINEKQDLKYKLVDPQGCIYCPTPSSLRFFYHCNFVARPENGSEADDTLFFAELEGKQEDKTGCQITLTLLFSCVLGPCESEETDPDDCEFCAALPAYVKHPQSGGFHKFVEPGAVLW</sequence>
<accession>A0A9P1EHC2</accession>
<dbReference type="PANTHER" id="PTHR34710:SF20">
    <property type="entry name" value="OS10G0550200 PROTEIN"/>
    <property type="match status" value="1"/>
</dbReference>
<dbReference type="OrthoDB" id="1310602at2759"/>
<feature type="domain" description="DUF3615" evidence="2">
    <location>
        <begin position="83"/>
        <end position="188"/>
    </location>
</feature>
<reference evidence="3" key="1">
    <citation type="submission" date="2022-07" db="EMBL/GenBank/DDBJ databases">
        <authorList>
            <person name="Macas J."/>
            <person name="Novak P."/>
            <person name="Neumann P."/>
        </authorList>
    </citation>
    <scope>NUCLEOTIDE SEQUENCE</scope>
</reference>
<evidence type="ECO:0000313" key="4">
    <source>
        <dbReference type="Proteomes" id="UP001152484"/>
    </source>
</evidence>
<organism evidence="3 4">
    <name type="scientific">Cuscuta europaea</name>
    <name type="common">European dodder</name>
    <dbReference type="NCBI Taxonomy" id="41803"/>
    <lineage>
        <taxon>Eukaryota</taxon>
        <taxon>Viridiplantae</taxon>
        <taxon>Streptophyta</taxon>
        <taxon>Embryophyta</taxon>
        <taxon>Tracheophyta</taxon>
        <taxon>Spermatophyta</taxon>
        <taxon>Magnoliopsida</taxon>
        <taxon>eudicotyledons</taxon>
        <taxon>Gunneridae</taxon>
        <taxon>Pentapetalae</taxon>
        <taxon>asterids</taxon>
        <taxon>lamiids</taxon>
        <taxon>Solanales</taxon>
        <taxon>Convolvulaceae</taxon>
        <taxon>Cuscuteae</taxon>
        <taxon>Cuscuta</taxon>
        <taxon>Cuscuta subgen. Cuscuta</taxon>
    </lineage>
</organism>
<evidence type="ECO:0000313" key="3">
    <source>
        <dbReference type="EMBL" id="CAH9105345.1"/>
    </source>
</evidence>
<keyword evidence="4" id="KW-1185">Reference proteome</keyword>
<feature type="region of interest" description="Disordered" evidence="1">
    <location>
        <begin position="1"/>
        <end position="33"/>
    </location>
</feature>
<dbReference type="InterPro" id="IPR022059">
    <property type="entry name" value="DUF3615"/>
</dbReference>
<feature type="compositionally biased region" description="Basic residues" evidence="1">
    <location>
        <begin position="1"/>
        <end position="11"/>
    </location>
</feature>
<evidence type="ECO:0000256" key="1">
    <source>
        <dbReference type="SAM" id="MobiDB-lite"/>
    </source>
</evidence>
<evidence type="ECO:0000259" key="2">
    <source>
        <dbReference type="Pfam" id="PF12274"/>
    </source>
</evidence>
<gene>
    <name evidence="3" type="ORF">CEURO_LOCUS16852</name>
</gene>
<comment type="caution">
    <text evidence="3">The sequence shown here is derived from an EMBL/GenBank/DDBJ whole genome shotgun (WGS) entry which is preliminary data.</text>
</comment>
<proteinExistence type="predicted"/>
<dbReference type="Pfam" id="PF12274">
    <property type="entry name" value="DUF3615"/>
    <property type="match status" value="1"/>
</dbReference>
<dbReference type="Proteomes" id="UP001152484">
    <property type="component" value="Unassembled WGS sequence"/>
</dbReference>